<comment type="caution">
    <text evidence="2">The sequence shown here is derived from an EMBL/GenBank/DDBJ whole genome shotgun (WGS) entry which is preliminary data.</text>
</comment>
<evidence type="ECO:0000313" key="3">
    <source>
        <dbReference type="Proteomes" id="UP000663856"/>
    </source>
</evidence>
<dbReference type="EMBL" id="CAJNRF010002532">
    <property type="protein sequence ID" value="CAF2039458.1"/>
    <property type="molecule type" value="Genomic_DNA"/>
</dbReference>
<dbReference type="InterPro" id="IPR043502">
    <property type="entry name" value="DNA/RNA_pol_sf"/>
</dbReference>
<dbReference type="PANTHER" id="PTHR19446">
    <property type="entry name" value="REVERSE TRANSCRIPTASES"/>
    <property type="match status" value="1"/>
</dbReference>
<evidence type="ECO:0000313" key="2">
    <source>
        <dbReference type="EMBL" id="CAF2039458.1"/>
    </source>
</evidence>
<protein>
    <recommendedName>
        <fullName evidence="1">Reverse transcriptase domain-containing protein</fullName>
    </recommendedName>
</protein>
<dbReference type="Pfam" id="PF00078">
    <property type="entry name" value="RVT_1"/>
    <property type="match status" value="1"/>
</dbReference>
<organism evidence="2 3">
    <name type="scientific">Rotaria magnacalcarata</name>
    <dbReference type="NCBI Taxonomy" id="392030"/>
    <lineage>
        <taxon>Eukaryota</taxon>
        <taxon>Metazoa</taxon>
        <taxon>Spiralia</taxon>
        <taxon>Gnathifera</taxon>
        <taxon>Rotifera</taxon>
        <taxon>Eurotatoria</taxon>
        <taxon>Bdelloidea</taxon>
        <taxon>Philodinida</taxon>
        <taxon>Philodinidae</taxon>
        <taxon>Rotaria</taxon>
    </lineage>
</organism>
<feature type="domain" description="Reverse transcriptase" evidence="1">
    <location>
        <begin position="474"/>
        <end position="707"/>
    </location>
</feature>
<proteinExistence type="predicted"/>
<dbReference type="PROSITE" id="PS50878">
    <property type="entry name" value="RT_POL"/>
    <property type="match status" value="1"/>
</dbReference>
<evidence type="ECO:0000259" key="1">
    <source>
        <dbReference type="PROSITE" id="PS50878"/>
    </source>
</evidence>
<dbReference type="SUPFAM" id="SSF56672">
    <property type="entry name" value="DNA/RNA polymerases"/>
    <property type="match status" value="1"/>
</dbReference>
<dbReference type="Proteomes" id="UP000663856">
    <property type="component" value="Unassembled WGS sequence"/>
</dbReference>
<sequence length="707" mass="81355">MHFNAEAAFQNKKPVQCYICLQYNHVAKYCKTKQQVCSKCGDNHRIEQCTAAYDAIKCNNCKRKHLAAANDCPNFLEQEKRMLNLINQYSSTSSPKTTTPLFHDSNEFPSLPNMYQRQQGLLHNDILDELINLLTSDLNATLSEMGSTKTNARGKQLQELLNECIIDCVDDDRSQPLLSFITNVETHPTISTINGYKPLTFDIQIGTEPKPTSPRLSLNFKEAKWTKFRFKLDQQLMLLNIDTSLNAALNIEEHSTFITNSIMLATKEAVPTPTPTSKSYPLSEASKSLITLKHQAYRRWKRTGDNTDKRQYYNSKILLTNSLRNDRRDNFNNLMSSLCHKKMYSDKVWLTVRKFHSKRSEQTFTCNMTYNNTTATSDKGKADLFADYFENDVYSYTDDTLPFHDQVTSQASNIKKKSITSLNTPKWKQITIEEVKYHIKQLRNSSAGPDNIHNRCLKNSSELLIQHLTKLFNQILKQGYIPTKWKTANIILIMKPKKDKQHPSSYRPISLLSYLGKLLEKIIKQRLMLELERRNILPEHQAGFRPGKSTIYNILRLERYAQNQLRCARRHSAVILFDIKAAFDSVWHDGLIYKLNDLRLPKYIINYLTSFLKHRTASIEIENVLSRQFNLKSGTPQGSPLSRLLYIIYTADSMNDIPTHTEHGLFADDTALWTASNTMTYTLKKVGSLPNLNSSAFLHRTILSSVE</sequence>
<accession>A0A816NSM3</accession>
<name>A0A816NSM3_9BILA</name>
<dbReference type="AlphaFoldDB" id="A0A816NSM3"/>
<dbReference type="InterPro" id="IPR000477">
    <property type="entry name" value="RT_dom"/>
</dbReference>
<gene>
    <name evidence="2" type="ORF">WKI299_LOCUS8095</name>
</gene>
<reference evidence="2" key="1">
    <citation type="submission" date="2021-02" db="EMBL/GenBank/DDBJ databases">
        <authorList>
            <person name="Nowell W R."/>
        </authorList>
    </citation>
    <scope>NUCLEOTIDE SEQUENCE</scope>
</reference>
<dbReference type="CDD" id="cd01650">
    <property type="entry name" value="RT_nLTR_like"/>
    <property type="match status" value="1"/>
</dbReference>